<evidence type="ECO:0000256" key="2">
    <source>
        <dbReference type="ARBA" id="ARBA00038006"/>
    </source>
</evidence>
<dbReference type="FunCoup" id="A0A1Q3AUU7">
    <property type="interactions" value="209"/>
</dbReference>
<dbReference type="PANTHER" id="PTHR32258:SF15">
    <property type="entry name" value="NAB DOMAIN-CONTAINING PROTEIN"/>
    <property type="match status" value="1"/>
</dbReference>
<protein>
    <submittedName>
        <fullName evidence="5">KIP1 domain-containing protein</fullName>
    </submittedName>
</protein>
<feature type="domain" description="NAB" evidence="4">
    <location>
        <begin position="3"/>
        <end position="83"/>
    </location>
</feature>
<dbReference type="AlphaFoldDB" id="A0A1Q3AUU7"/>
<dbReference type="EMBL" id="BDDD01000116">
    <property type="protein sequence ID" value="GAV59526.1"/>
    <property type="molecule type" value="Genomic_DNA"/>
</dbReference>
<dbReference type="InParanoid" id="A0A1Q3AUU7"/>
<keyword evidence="6" id="KW-1185">Reference proteome</keyword>
<keyword evidence="1 3" id="KW-0175">Coiled coil</keyword>
<feature type="non-terminal residue" evidence="5">
    <location>
        <position position="257"/>
    </location>
</feature>
<evidence type="ECO:0000313" key="6">
    <source>
        <dbReference type="Proteomes" id="UP000187406"/>
    </source>
</evidence>
<comment type="similarity">
    <text evidence="2">Belongs to the NET family.</text>
</comment>
<dbReference type="GO" id="GO:0003779">
    <property type="term" value="F:actin binding"/>
    <property type="evidence" value="ECO:0007669"/>
    <property type="project" value="InterPro"/>
</dbReference>
<evidence type="ECO:0000256" key="1">
    <source>
        <dbReference type="ARBA" id="ARBA00023054"/>
    </source>
</evidence>
<dbReference type="STRING" id="3775.A0A1Q3AUU7"/>
<evidence type="ECO:0000313" key="5">
    <source>
        <dbReference type="EMBL" id="GAV59526.1"/>
    </source>
</evidence>
<dbReference type="InterPro" id="IPR011684">
    <property type="entry name" value="NAB"/>
</dbReference>
<feature type="coiled-coil region" evidence="3">
    <location>
        <begin position="225"/>
        <end position="252"/>
    </location>
</feature>
<gene>
    <name evidence="5" type="ORF">CFOL_v3_03057</name>
</gene>
<dbReference type="Pfam" id="PF07765">
    <property type="entry name" value="KIP1"/>
    <property type="match status" value="1"/>
</dbReference>
<dbReference type="InterPro" id="IPR051861">
    <property type="entry name" value="NET_actin-binding_domain"/>
</dbReference>
<accession>A0A1Q3AUU7</accession>
<dbReference type="OrthoDB" id="1924020at2759"/>
<dbReference type="PANTHER" id="PTHR32258">
    <property type="entry name" value="PROTEIN NETWORKED 4A"/>
    <property type="match status" value="1"/>
</dbReference>
<name>A0A1Q3AUU7_CEPFO</name>
<comment type="caution">
    <text evidence="5">The sequence shown here is derived from an EMBL/GenBank/DDBJ whole genome shotgun (WGS) entry which is preliminary data.</text>
</comment>
<organism evidence="5 6">
    <name type="scientific">Cephalotus follicularis</name>
    <name type="common">Albany pitcher plant</name>
    <dbReference type="NCBI Taxonomy" id="3775"/>
    <lineage>
        <taxon>Eukaryota</taxon>
        <taxon>Viridiplantae</taxon>
        <taxon>Streptophyta</taxon>
        <taxon>Embryophyta</taxon>
        <taxon>Tracheophyta</taxon>
        <taxon>Spermatophyta</taxon>
        <taxon>Magnoliopsida</taxon>
        <taxon>eudicotyledons</taxon>
        <taxon>Gunneridae</taxon>
        <taxon>Pentapetalae</taxon>
        <taxon>rosids</taxon>
        <taxon>fabids</taxon>
        <taxon>Oxalidales</taxon>
        <taxon>Cephalotaceae</taxon>
        <taxon>Cephalotus</taxon>
    </lineage>
</organism>
<evidence type="ECO:0000256" key="3">
    <source>
        <dbReference type="SAM" id="Coils"/>
    </source>
</evidence>
<dbReference type="Proteomes" id="UP000187406">
    <property type="component" value="Unassembled WGS sequence"/>
</dbReference>
<sequence length="257" mass="29770">ASCSRSVEGRDTPKQSQWLQTTLSELNNKMKALMTLLEENGNSPIGRAETYQNRKPELIRMLEDFNRSYHSLAEKYDKLRSQPDQLFHSGSSSSASCTKKVKHGNSNKISVVGSSHNHKLESCYSTPESVIEDPDVERNSVDRGFEYLNKLADEWISTERCNEIRNNQLYKITNIPGNEEITANVFHLSQPTARDLTVDSYEWDDTWSELKYQVTKLMEENLRQKAVLLRRNKEKRDTINELREQLELLKAENRTLQ</sequence>
<proteinExistence type="inferred from homology"/>
<evidence type="ECO:0000259" key="4">
    <source>
        <dbReference type="PROSITE" id="PS51774"/>
    </source>
</evidence>
<reference evidence="6" key="1">
    <citation type="submission" date="2016-04" db="EMBL/GenBank/DDBJ databases">
        <title>Cephalotus genome sequencing.</title>
        <authorList>
            <person name="Fukushima K."/>
            <person name="Hasebe M."/>
            <person name="Fang X."/>
        </authorList>
    </citation>
    <scope>NUCLEOTIDE SEQUENCE [LARGE SCALE GENOMIC DNA]</scope>
    <source>
        <strain evidence="6">cv. St1</strain>
    </source>
</reference>
<dbReference type="PROSITE" id="PS51774">
    <property type="entry name" value="NAB"/>
    <property type="match status" value="1"/>
</dbReference>
<feature type="non-terminal residue" evidence="5">
    <location>
        <position position="1"/>
    </location>
</feature>